<comment type="pathway">
    <text evidence="4">Nitrogen metabolism; nitrate reduction (assimilation).</text>
</comment>
<dbReference type="Pfam" id="PF01077">
    <property type="entry name" value="NIR_SIR"/>
    <property type="match status" value="1"/>
</dbReference>
<dbReference type="GO" id="GO:0042128">
    <property type="term" value="P:nitrate assimilation"/>
    <property type="evidence" value="ECO:0007669"/>
    <property type="project" value="UniProtKB-UniPathway"/>
</dbReference>
<dbReference type="InterPro" id="IPR012744">
    <property type="entry name" value="Nitri_red_NirB"/>
</dbReference>
<keyword evidence="8" id="KW-0285">Flavoprotein</keyword>
<evidence type="ECO:0000256" key="2">
    <source>
        <dbReference type="ARBA" id="ARBA00001966"/>
    </source>
</evidence>
<evidence type="ECO:0000256" key="12">
    <source>
        <dbReference type="ARBA" id="ARBA00023002"/>
    </source>
</evidence>
<dbReference type="Pfam" id="PF04324">
    <property type="entry name" value="Fer2_BFD"/>
    <property type="match status" value="1"/>
</dbReference>
<comment type="similarity">
    <text evidence="5">Belongs to the nitrite and sulfite reductase 4Fe-4S domain family.</text>
</comment>
<evidence type="ECO:0000256" key="1">
    <source>
        <dbReference type="ARBA" id="ARBA00001929"/>
    </source>
</evidence>
<evidence type="ECO:0000256" key="3">
    <source>
        <dbReference type="ARBA" id="ARBA00001974"/>
    </source>
</evidence>
<feature type="domain" description="Rieske" evidence="18">
    <location>
        <begin position="868"/>
        <end position="969"/>
    </location>
</feature>
<dbReference type="KEGG" id="bgok:Pr1d_45710"/>
<dbReference type="CDD" id="cd19944">
    <property type="entry name" value="NirB_Fer2_BFD-like_2"/>
    <property type="match status" value="1"/>
</dbReference>
<dbReference type="FunFam" id="1.10.10.1100:FF:000002">
    <property type="entry name" value="Nitrite reductase large subunit"/>
    <property type="match status" value="1"/>
</dbReference>
<dbReference type="PANTHER" id="PTHR43809:SF1">
    <property type="entry name" value="NITRITE REDUCTASE (NADH) LARGE SUBUNIT"/>
    <property type="match status" value="1"/>
</dbReference>
<evidence type="ECO:0000313" key="19">
    <source>
        <dbReference type="EMBL" id="QEG37230.1"/>
    </source>
</evidence>
<dbReference type="Pfam" id="PF03460">
    <property type="entry name" value="NIR_SIR_ferr"/>
    <property type="match status" value="1"/>
</dbReference>
<dbReference type="InterPro" id="IPR036188">
    <property type="entry name" value="FAD/NAD-bd_sf"/>
</dbReference>
<dbReference type="Pfam" id="PF18267">
    <property type="entry name" value="Rubredoxin_C"/>
    <property type="match status" value="1"/>
</dbReference>
<dbReference type="Gene3D" id="3.30.413.10">
    <property type="entry name" value="Sulfite Reductase Hemoprotein, domain 1"/>
    <property type="match status" value="1"/>
</dbReference>
<keyword evidence="7" id="KW-0349">Heme</keyword>
<sequence>MNTSPQTVVVIGNGMVGHRFVEKLVEFDTLEQYKIVTFCEEPRAAYDRVGLTSFFAHRDAEQLMLARLDWYRENGVELHIGDRACTIDRDKKLVRSEAGVEITYDHIVMATGSYPFVPPVEGFKLRGVFVYRTIEDLERIIEFGKKSKRCAVIGGGLLGLEAAKAAYDLGLETHVIEFAPRLMPRQIDDHGSQILVKRIEEMGVRVHLNKGTKVVLGNGQVEKMVFNNDEELDVDMIIVSCGVRPRDDLARESGLELGERGGVLVNDALQTSDPDIYAVGEVAQHSGMVYGLVAPGYEMAEILAMNLTGSEARFTGADLSTKLKLMGVDVASFGQNELPADQATPLVYEDPIGGVYKKLLFDPAGKNLLGGILVGDASDYGTLSILAKSGDPLPCQPGDLLGGSGGGAAAALGGADAMSDDAQICSCNNVTKGAICAAITEGGLTSLTDLKSCTKAGTGCGGCMPLVADVFKAQLEKSGVEVNNNLCEHFAYSRQELFGIVKVKEIKTFAELITSYGSGNGCEICKPAVGSILASLWNDTIINADHQTLQDTNDRFLANMQRGGLYSVVPRVPGGEITPDKLIVIGNVAKKYGLYTKITGGQRIDLFGAQLHQLPDIWEELIDAGFESGHAYGKAVRTVKSCVGTSWCRYGVQDSVRFAIEVEKRYRGIRAPHKIKFAVSGCVRECAEAQCKDVGLIATENGYNLYVCGNGGAKPRHADLFATDIDEQTALKYIDRFLMYYIYTADKLMRTATWVEQLDGGLDHVKDVVIHDKLGLCDELEERMQHLVDTYQCEWKAVVDDPEKRKLYRQFINTEEHERDIEFVDERGQQRPVYWPKDGDLVQIQSSPVKHEANGTSKRPPAPKPEWIEVGNVADFPRDGGAAIKYGDVQIAVFNFSSRGEWYACQNMCPHKNAFVLSRGILGSVGEEPKVACPLHKKPFSLKSGESLSGEDFSVKVFPIKVEAGKVLVELPPKQQLDALLATRLHIIGEELDACSACTGHKEEEITQSV</sequence>
<evidence type="ECO:0000313" key="20">
    <source>
        <dbReference type="Proteomes" id="UP000323917"/>
    </source>
</evidence>
<dbReference type="GO" id="GO:0008942">
    <property type="term" value="F:nitrite reductase [NAD(P)H] activity"/>
    <property type="evidence" value="ECO:0007669"/>
    <property type="project" value="UniProtKB-EC"/>
</dbReference>
<dbReference type="Pfam" id="PF07992">
    <property type="entry name" value="Pyr_redox_2"/>
    <property type="match status" value="1"/>
</dbReference>
<keyword evidence="14" id="KW-0411">Iron-sulfur</keyword>
<dbReference type="GO" id="GO:0051539">
    <property type="term" value="F:4 iron, 4 sulfur cluster binding"/>
    <property type="evidence" value="ECO:0007669"/>
    <property type="project" value="UniProtKB-KW"/>
</dbReference>
<dbReference type="InterPro" id="IPR017941">
    <property type="entry name" value="Rieske_2Fe-2S"/>
</dbReference>
<dbReference type="SUPFAM" id="SSF50022">
    <property type="entry name" value="ISP domain"/>
    <property type="match status" value="1"/>
</dbReference>
<dbReference type="EC" id="1.7.1.4" evidence="19"/>
<dbReference type="AlphaFoldDB" id="A0A5B9QI18"/>
<dbReference type="InterPro" id="IPR045854">
    <property type="entry name" value="NO2/SO3_Rdtase_4Fe4S_sf"/>
</dbReference>
<dbReference type="FunFam" id="3.30.413.10:FF:000007">
    <property type="entry name" value="Nitrite reductase [NAD(P)H] large subunit"/>
    <property type="match status" value="1"/>
</dbReference>
<keyword evidence="20" id="KW-1185">Reference proteome</keyword>
<dbReference type="RefSeq" id="WP_148075492.1">
    <property type="nucleotide sequence ID" value="NZ_CP042913.1"/>
</dbReference>
<dbReference type="SUPFAM" id="SSF56014">
    <property type="entry name" value="Nitrite and sulphite reductase 4Fe-4S domain-like"/>
    <property type="match status" value="1"/>
</dbReference>
<evidence type="ECO:0000256" key="8">
    <source>
        <dbReference type="ARBA" id="ARBA00022630"/>
    </source>
</evidence>
<dbReference type="GO" id="GO:0020037">
    <property type="term" value="F:heme binding"/>
    <property type="evidence" value="ECO:0007669"/>
    <property type="project" value="InterPro"/>
</dbReference>
<dbReference type="PROSITE" id="PS00365">
    <property type="entry name" value="NIR_SIR"/>
    <property type="match status" value="1"/>
</dbReference>
<keyword evidence="15" id="KW-0534">Nitrate assimilation</keyword>
<dbReference type="InterPro" id="IPR012748">
    <property type="entry name" value="Rieske-like_NirD"/>
</dbReference>
<keyword evidence="10" id="KW-0479">Metal-binding</keyword>
<dbReference type="Gene3D" id="3.30.390.30">
    <property type="match status" value="1"/>
</dbReference>
<dbReference type="SUPFAM" id="SSF51905">
    <property type="entry name" value="FAD/NAD(P)-binding domain"/>
    <property type="match status" value="2"/>
</dbReference>
<dbReference type="InterPro" id="IPR052034">
    <property type="entry name" value="NasD-like"/>
</dbReference>
<evidence type="ECO:0000256" key="7">
    <source>
        <dbReference type="ARBA" id="ARBA00022617"/>
    </source>
</evidence>
<evidence type="ECO:0000259" key="18">
    <source>
        <dbReference type="PROSITE" id="PS51296"/>
    </source>
</evidence>
<dbReference type="PRINTS" id="PR00368">
    <property type="entry name" value="FADPNR"/>
</dbReference>
<comment type="cofactor">
    <cofactor evidence="1">
        <name>siroheme</name>
        <dbReference type="ChEBI" id="CHEBI:60052"/>
    </cofactor>
</comment>
<comment type="cofactor">
    <cofactor evidence="3">
        <name>FAD</name>
        <dbReference type="ChEBI" id="CHEBI:57692"/>
    </cofactor>
</comment>
<dbReference type="InterPro" id="IPR016156">
    <property type="entry name" value="FAD/NAD-linked_Rdtase_dimer_sf"/>
</dbReference>
<dbReference type="GO" id="GO:0050660">
    <property type="term" value="F:flavin adenine dinucleotide binding"/>
    <property type="evidence" value="ECO:0007669"/>
    <property type="project" value="InterPro"/>
</dbReference>
<dbReference type="InterPro" id="IPR023753">
    <property type="entry name" value="FAD/NAD-binding_dom"/>
</dbReference>
<keyword evidence="6" id="KW-0004">4Fe-4S</keyword>
<dbReference type="GO" id="GO:0046872">
    <property type="term" value="F:metal ion binding"/>
    <property type="evidence" value="ECO:0007669"/>
    <property type="project" value="UniProtKB-KW"/>
</dbReference>
<dbReference type="EMBL" id="CP042913">
    <property type="protein sequence ID" value="QEG37230.1"/>
    <property type="molecule type" value="Genomic_DNA"/>
</dbReference>
<dbReference type="InterPro" id="IPR036922">
    <property type="entry name" value="Rieske_2Fe-2S_sf"/>
</dbReference>
<gene>
    <name evidence="19" type="primary">nasD</name>
    <name evidence="19" type="ORF">Pr1d_45710</name>
</gene>
<dbReference type="PRINTS" id="PR00411">
    <property type="entry name" value="PNDRDTASEI"/>
</dbReference>
<reference evidence="19 20" key="1">
    <citation type="submission" date="2019-08" db="EMBL/GenBank/DDBJ databases">
        <title>Deep-cultivation of Planctomycetes and their phenomic and genomic characterization uncovers novel biology.</title>
        <authorList>
            <person name="Wiegand S."/>
            <person name="Jogler M."/>
            <person name="Boedeker C."/>
            <person name="Pinto D."/>
            <person name="Vollmers J."/>
            <person name="Rivas-Marin E."/>
            <person name="Kohn T."/>
            <person name="Peeters S.H."/>
            <person name="Heuer A."/>
            <person name="Rast P."/>
            <person name="Oberbeckmann S."/>
            <person name="Bunk B."/>
            <person name="Jeske O."/>
            <person name="Meyerdierks A."/>
            <person name="Storesund J.E."/>
            <person name="Kallscheuer N."/>
            <person name="Luecker S."/>
            <person name="Lage O.M."/>
            <person name="Pohl T."/>
            <person name="Merkel B.J."/>
            <person name="Hornburger P."/>
            <person name="Mueller R.-W."/>
            <person name="Bruemmer F."/>
            <person name="Labrenz M."/>
            <person name="Spormann A.M."/>
            <person name="Op den Camp H."/>
            <person name="Overmann J."/>
            <person name="Amann R."/>
            <person name="Jetten M.S.M."/>
            <person name="Mascher T."/>
            <person name="Medema M.H."/>
            <person name="Devos D.P."/>
            <person name="Kaster A.-K."/>
            <person name="Ovreas L."/>
            <person name="Rohde M."/>
            <person name="Galperin M.Y."/>
            <person name="Jogler C."/>
        </authorList>
    </citation>
    <scope>NUCLEOTIDE SEQUENCE [LARGE SCALE GENOMIC DNA]</scope>
    <source>
        <strain evidence="19 20">Pr1d</strain>
    </source>
</reference>
<protein>
    <submittedName>
        <fullName evidence="19">Nitrite reductase [NAD(P)H]</fullName>
        <ecNumber evidence="19">1.7.1.4</ecNumber>
    </submittedName>
</protein>
<dbReference type="Gene3D" id="3.50.50.60">
    <property type="entry name" value="FAD/NAD(P)-binding domain"/>
    <property type="match status" value="2"/>
</dbReference>
<dbReference type="PROSITE" id="PS51296">
    <property type="entry name" value="RIESKE"/>
    <property type="match status" value="1"/>
</dbReference>
<dbReference type="FunFam" id="3.50.50.60:FF:000033">
    <property type="entry name" value="Nitrite reductase [NAD(P)H], large subunit"/>
    <property type="match status" value="1"/>
</dbReference>
<dbReference type="GO" id="GO:0051537">
    <property type="term" value="F:2 iron, 2 sulfur cluster binding"/>
    <property type="evidence" value="ECO:0007669"/>
    <property type="project" value="UniProtKB-KW"/>
</dbReference>
<keyword evidence="11" id="KW-0274">FAD</keyword>
<comment type="cofactor">
    <cofactor evidence="16">
        <name>[2Fe-2S] cluster</name>
        <dbReference type="ChEBI" id="CHEBI:190135"/>
    </cofactor>
</comment>
<dbReference type="InterPro" id="IPR041575">
    <property type="entry name" value="Rubredoxin_C"/>
</dbReference>
<evidence type="ECO:0000256" key="16">
    <source>
        <dbReference type="ARBA" id="ARBA00034078"/>
    </source>
</evidence>
<dbReference type="Pfam" id="PF13806">
    <property type="entry name" value="Rieske_2"/>
    <property type="match status" value="1"/>
</dbReference>
<name>A0A5B9QI18_9BACT</name>
<keyword evidence="13" id="KW-0408">Iron</keyword>
<dbReference type="InterPro" id="IPR006066">
    <property type="entry name" value="NO2/SO3_Rdtase_FeS/sirohaem_BS"/>
</dbReference>
<dbReference type="CDD" id="cd19943">
    <property type="entry name" value="NirB_Fer2_BFD-like_1"/>
    <property type="match status" value="1"/>
</dbReference>
<organism evidence="19 20">
    <name type="scientific">Bythopirellula goksoeyrii</name>
    <dbReference type="NCBI Taxonomy" id="1400387"/>
    <lineage>
        <taxon>Bacteria</taxon>
        <taxon>Pseudomonadati</taxon>
        <taxon>Planctomycetota</taxon>
        <taxon>Planctomycetia</taxon>
        <taxon>Pirellulales</taxon>
        <taxon>Lacipirellulaceae</taxon>
        <taxon>Bythopirellula</taxon>
    </lineage>
</organism>
<dbReference type="Gene3D" id="2.102.10.10">
    <property type="entry name" value="Rieske [2Fe-2S] iron-sulphur domain"/>
    <property type="match status" value="1"/>
</dbReference>
<dbReference type="NCBIfam" id="TIGR02374">
    <property type="entry name" value="nitri_red_nirB"/>
    <property type="match status" value="1"/>
</dbReference>
<dbReference type="Gene3D" id="1.10.10.1100">
    <property type="entry name" value="BFD-like [2Fe-2S]-binding domain"/>
    <property type="match status" value="1"/>
</dbReference>
<dbReference type="GO" id="GO:0050661">
    <property type="term" value="F:NADP binding"/>
    <property type="evidence" value="ECO:0007669"/>
    <property type="project" value="InterPro"/>
</dbReference>
<dbReference type="NCBIfam" id="TIGR02378">
    <property type="entry name" value="nirD_assim_sml"/>
    <property type="match status" value="1"/>
</dbReference>
<evidence type="ECO:0000256" key="4">
    <source>
        <dbReference type="ARBA" id="ARBA00005096"/>
    </source>
</evidence>
<keyword evidence="9" id="KW-0001">2Fe-2S</keyword>
<dbReference type="InterPro" id="IPR036136">
    <property type="entry name" value="Nit/Sulf_reduc_fer-like_dom_sf"/>
</dbReference>
<evidence type="ECO:0000256" key="9">
    <source>
        <dbReference type="ARBA" id="ARBA00022714"/>
    </source>
</evidence>
<comment type="cofactor">
    <cofactor evidence="2">
        <name>[4Fe-4S] cluster</name>
        <dbReference type="ChEBI" id="CHEBI:49883"/>
    </cofactor>
</comment>
<dbReference type="CDD" id="cd03529">
    <property type="entry name" value="Rieske_NirD"/>
    <property type="match status" value="1"/>
</dbReference>
<evidence type="ECO:0000256" key="13">
    <source>
        <dbReference type="ARBA" id="ARBA00023004"/>
    </source>
</evidence>
<evidence type="ECO:0000256" key="6">
    <source>
        <dbReference type="ARBA" id="ARBA00022485"/>
    </source>
</evidence>
<dbReference type="InterPro" id="IPR005117">
    <property type="entry name" value="NiRdtase/SiRdtase_haem-b_fer"/>
</dbReference>
<dbReference type="InterPro" id="IPR007419">
    <property type="entry name" value="BFD-like_2Fe2S-bd_dom"/>
</dbReference>
<dbReference type="Proteomes" id="UP000323917">
    <property type="component" value="Chromosome"/>
</dbReference>
<dbReference type="PANTHER" id="PTHR43809">
    <property type="entry name" value="NITRITE REDUCTASE (NADH) LARGE SUBUNIT"/>
    <property type="match status" value="1"/>
</dbReference>
<evidence type="ECO:0000256" key="5">
    <source>
        <dbReference type="ARBA" id="ARBA00010429"/>
    </source>
</evidence>
<dbReference type="InterPro" id="IPR041854">
    <property type="entry name" value="BFD-like_2Fe2S-bd_dom_sf"/>
</dbReference>
<evidence type="ECO:0000256" key="17">
    <source>
        <dbReference type="ARBA" id="ARBA00064211"/>
    </source>
</evidence>
<evidence type="ECO:0000256" key="14">
    <source>
        <dbReference type="ARBA" id="ARBA00023014"/>
    </source>
</evidence>
<accession>A0A5B9QI18</accession>
<dbReference type="SUPFAM" id="SSF55124">
    <property type="entry name" value="Nitrite/Sulfite reductase N-terminal domain-like"/>
    <property type="match status" value="1"/>
</dbReference>
<comment type="subunit">
    <text evidence="17">Homodimer which associates with NirD.</text>
</comment>
<dbReference type="InterPro" id="IPR006067">
    <property type="entry name" value="NO2/SO3_Rdtase_4Fe4S_dom"/>
</dbReference>
<evidence type="ECO:0000256" key="11">
    <source>
        <dbReference type="ARBA" id="ARBA00022827"/>
    </source>
</evidence>
<dbReference type="NCBIfam" id="NF011565">
    <property type="entry name" value="PRK14989.1"/>
    <property type="match status" value="1"/>
</dbReference>
<evidence type="ECO:0000256" key="10">
    <source>
        <dbReference type="ARBA" id="ARBA00022723"/>
    </source>
</evidence>
<dbReference type="UniPathway" id="UPA00653"/>
<evidence type="ECO:0000256" key="15">
    <source>
        <dbReference type="ARBA" id="ARBA00023063"/>
    </source>
</evidence>
<keyword evidence="12 19" id="KW-0560">Oxidoreductase</keyword>
<proteinExistence type="inferred from homology"/>
<dbReference type="OrthoDB" id="9792592at2"/>
<dbReference type="PRINTS" id="PR00397">
    <property type="entry name" value="SIROHAEM"/>
</dbReference>
<dbReference type="GO" id="GO:0015980">
    <property type="term" value="P:energy derivation by oxidation of organic compounds"/>
    <property type="evidence" value="ECO:0007669"/>
    <property type="project" value="UniProtKB-ARBA"/>
</dbReference>